<feature type="compositionally biased region" description="Acidic residues" evidence="12">
    <location>
        <begin position="36"/>
        <end position="49"/>
    </location>
</feature>
<evidence type="ECO:0000256" key="11">
    <source>
        <dbReference type="ARBA" id="ARBA00048179"/>
    </source>
</evidence>
<protein>
    <recommendedName>
        <fullName evidence="10">Thiamine pyrimidine synthase</fullName>
    </recommendedName>
</protein>
<keyword evidence="16" id="KW-1185">Reference proteome</keyword>
<evidence type="ECO:0000256" key="6">
    <source>
        <dbReference type="ARBA" id="ARBA00022723"/>
    </source>
</evidence>
<evidence type="ECO:0000256" key="4">
    <source>
        <dbReference type="ARBA" id="ARBA00011738"/>
    </source>
</evidence>
<organism evidence="15 16">
    <name type="scientific">Serinibacter salmoneus</name>
    <dbReference type="NCBI Taxonomy" id="556530"/>
    <lineage>
        <taxon>Bacteria</taxon>
        <taxon>Bacillati</taxon>
        <taxon>Actinomycetota</taxon>
        <taxon>Actinomycetes</taxon>
        <taxon>Micrococcales</taxon>
        <taxon>Beutenbergiaceae</taxon>
        <taxon>Serinibacter</taxon>
    </lineage>
</organism>
<feature type="chain" id="PRO_5039451717" description="Thiamine pyrimidine synthase" evidence="13">
    <location>
        <begin position="31"/>
        <end position="379"/>
    </location>
</feature>
<keyword evidence="6" id="KW-0479">Metal-binding</keyword>
<dbReference type="GO" id="GO:0016740">
    <property type="term" value="F:transferase activity"/>
    <property type="evidence" value="ECO:0007669"/>
    <property type="project" value="UniProtKB-KW"/>
</dbReference>
<evidence type="ECO:0000313" key="15">
    <source>
        <dbReference type="EMBL" id="PFG18758.1"/>
    </source>
</evidence>
<evidence type="ECO:0000259" key="14">
    <source>
        <dbReference type="Pfam" id="PF09084"/>
    </source>
</evidence>
<dbReference type="SUPFAM" id="SSF53850">
    <property type="entry name" value="Periplasmic binding protein-like II"/>
    <property type="match status" value="1"/>
</dbReference>
<dbReference type="PROSITE" id="PS51257">
    <property type="entry name" value="PROKAR_LIPOPROTEIN"/>
    <property type="match status" value="1"/>
</dbReference>
<feature type="region of interest" description="Disordered" evidence="12">
    <location>
        <begin position="28"/>
        <end position="55"/>
    </location>
</feature>
<dbReference type="Proteomes" id="UP000224915">
    <property type="component" value="Unassembled WGS sequence"/>
</dbReference>
<comment type="caution">
    <text evidence="15">The sequence shown here is derived from an EMBL/GenBank/DDBJ whole genome shotgun (WGS) entry which is preliminary data.</text>
</comment>
<feature type="domain" description="SsuA/THI5-like" evidence="14">
    <location>
        <begin position="68"/>
        <end position="277"/>
    </location>
</feature>
<dbReference type="GO" id="GO:0009228">
    <property type="term" value="P:thiamine biosynthetic process"/>
    <property type="evidence" value="ECO:0007669"/>
    <property type="project" value="UniProtKB-KW"/>
</dbReference>
<dbReference type="PANTHER" id="PTHR31528:SF1">
    <property type="entry name" value="4-AMINO-5-HYDROXYMETHYL-2-METHYLPYRIMIDINE PHOSPHATE SYNTHASE THI11-RELATED"/>
    <property type="match status" value="1"/>
</dbReference>
<dbReference type="InterPro" id="IPR015168">
    <property type="entry name" value="SsuA/THI5"/>
</dbReference>
<evidence type="ECO:0000256" key="5">
    <source>
        <dbReference type="ARBA" id="ARBA00022679"/>
    </source>
</evidence>
<keyword evidence="8" id="KW-0784">Thiamine biosynthesis</keyword>
<accession>A0A2A9CWF1</accession>
<comment type="subunit">
    <text evidence="4">Homodimer.</text>
</comment>
<dbReference type="InterPro" id="IPR027939">
    <property type="entry name" value="NMT1/THI5"/>
</dbReference>
<keyword evidence="13" id="KW-0732">Signal</keyword>
<sequence>MTALRRTRAGAIALTAAAALTLAACSTDSAGPGESAESDDAGESSESSEEAGSGEFGEISVQYSWIKNEEFAGEFYAYENGYYDEAGFSEVIGISGPDTGVAKLLSGTVEVALSDAASVGAAIAEQDAPLTIIGATFQKNPFTILSLADGGNIATPQDLIGKTIGVQDSNASVFSAMLNANGISEDEVTVVPVDFDPTPLMDGQVDGFMAYLTNEALTVELAGYEVTNLAYADNGVPYVAETFTVTDDYLAENPDLLKEFLIAEIKGWSDVFTEPEEDTVSLVETYYSAAASSSEDAIESAFGALDPEKTLLGLQAEKELISTPDTEANGLFTITEDLKNETVASLAAAGWEVSVEDLFDTTLIEEIYAENPDLIDYQG</sequence>
<evidence type="ECO:0000256" key="8">
    <source>
        <dbReference type="ARBA" id="ARBA00022977"/>
    </source>
</evidence>
<evidence type="ECO:0000256" key="3">
    <source>
        <dbReference type="ARBA" id="ARBA00009406"/>
    </source>
</evidence>
<dbReference type="Gene3D" id="3.40.190.10">
    <property type="entry name" value="Periplasmic binding protein-like II"/>
    <property type="match status" value="2"/>
</dbReference>
<name>A0A2A9CWF1_9MICO</name>
<dbReference type="GO" id="GO:0046872">
    <property type="term" value="F:metal ion binding"/>
    <property type="evidence" value="ECO:0007669"/>
    <property type="project" value="UniProtKB-KW"/>
</dbReference>
<comment type="pathway">
    <text evidence="2">Cofactor biosynthesis; thiamine diphosphate biosynthesis.</text>
</comment>
<evidence type="ECO:0000256" key="2">
    <source>
        <dbReference type="ARBA" id="ARBA00004948"/>
    </source>
</evidence>
<dbReference type="AlphaFoldDB" id="A0A2A9CWF1"/>
<dbReference type="Pfam" id="PF09084">
    <property type="entry name" value="NMT1"/>
    <property type="match status" value="1"/>
</dbReference>
<dbReference type="OrthoDB" id="174578at2"/>
<evidence type="ECO:0000256" key="12">
    <source>
        <dbReference type="SAM" id="MobiDB-lite"/>
    </source>
</evidence>
<reference evidence="15 16" key="1">
    <citation type="submission" date="2017-10" db="EMBL/GenBank/DDBJ databases">
        <title>Sequencing the genomes of 1000 actinobacteria strains.</title>
        <authorList>
            <person name="Klenk H.-P."/>
        </authorList>
    </citation>
    <scope>NUCLEOTIDE SEQUENCE [LARGE SCALE GENOMIC DNA]</scope>
    <source>
        <strain evidence="15 16">DSM 21801</strain>
    </source>
</reference>
<keyword evidence="9" id="KW-0408">Iron</keyword>
<evidence type="ECO:0000256" key="13">
    <source>
        <dbReference type="SAM" id="SignalP"/>
    </source>
</evidence>
<proteinExistence type="inferred from homology"/>
<dbReference type="PANTHER" id="PTHR31528">
    <property type="entry name" value="4-AMINO-5-HYDROXYMETHYL-2-METHYLPYRIMIDINE PHOSPHATE SYNTHASE THI11-RELATED"/>
    <property type="match status" value="1"/>
</dbReference>
<keyword evidence="7" id="KW-0663">Pyridoxal phosphate</keyword>
<comment type="function">
    <text evidence="1">Responsible for the formation of the pyrimidine heterocycle in the thiamine biosynthesis pathway. Catalyzes the formation of hydroxymethylpyrimidine phosphate (HMP-P) from histidine and pyridoxal phosphate (PLP). The protein uses PLP and the active site histidine to form HMP-P, generating an inactive enzyme. The enzyme can only undergo a single turnover, which suggests it is a suicide enzyme.</text>
</comment>
<evidence type="ECO:0000313" key="16">
    <source>
        <dbReference type="Proteomes" id="UP000224915"/>
    </source>
</evidence>
<feature type="signal peptide" evidence="13">
    <location>
        <begin position="1"/>
        <end position="30"/>
    </location>
</feature>
<dbReference type="EMBL" id="PDJD01000001">
    <property type="protein sequence ID" value="PFG18758.1"/>
    <property type="molecule type" value="Genomic_DNA"/>
</dbReference>
<comment type="catalytic activity">
    <reaction evidence="11">
        <text>N(6)-(pyridoxal phosphate)-L-lysyl-[4-amino-5-hydroxymethyl-2-methylpyrimidine phosphate synthase] + L-histidyl-[4-amino-5-hydroxymethyl-2-methylpyrimidine phosphate synthase] + 2 Fe(3+) + 4 H2O = L-lysyl-[4-amino-5-hydroxymethyl-2-methylpyrimidine phosphate synthase] + (2S)-2-amino-5-hydroxy-4-oxopentanoyl-[4-amino-5-hydroxymethyl-2-methylpyrimidine phosphate synthase] + 4-amino-2-methyl-5-(phosphooxymethyl)pyrimidine + 3-oxopropanoate + 2 Fe(2+) + 2 H(+)</text>
        <dbReference type="Rhea" id="RHEA:65756"/>
        <dbReference type="Rhea" id="RHEA-COMP:16892"/>
        <dbReference type="Rhea" id="RHEA-COMP:16893"/>
        <dbReference type="Rhea" id="RHEA-COMP:16894"/>
        <dbReference type="Rhea" id="RHEA-COMP:16895"/>
        <dbReference type="ChEBI" id="CHEBI:15377"/>
        <dbReference type="ChEBI" id="CHEBI:15378"/>
        <dbReference type="ChEBI" id="CHEBI:29033"/>
        <dbReference type="ChEBI" id="CHEBI:29034"/>
        <dbReference type="ChEBI" id="CHEBI:29969"/>
        <dbReference type="ChEBI" id="CHEBI:29979"/>
        <dbReference type="ChEBI" id="CHEBI:33190"/>
        <dbReference type="ChEBI" id="CHEBI:58354"/>
        <dbReference type="ChEBI" id="CHEBI:143915"/>
        <dbReference type="ChEBI" id="CHEBI:157692"/>
    </reaction>
    <physiologicalReaction direction="left-to-right" evidence="11">
        <dbReference type="Rhea" id="RHEA:65757"/>
    </physiologicalReaction>
</comment>
<gene>
    <name evidence="15" type="ORF">ATL40_0301</name>
</gene>
<evidence type="ECO:0000256" key="9">
    <source>
        <dbReference type="ARBA" id="ARBA00023004"/>
    </source>
</evidence>
<evidence type="ECO:0000256" key="10">
    <source>
        <dbReference type="ARBA" id="ARBA00033171"/>
    </source>
</evidence>
<keyword evidence="5" id="KW-0808">Transferase</keyword>
<evidence type="ECO:0000256" key="1">
    <source>
        <dbReference type="ARBA" id="ARBA00003469"/>
    </source>
</evidence>
<evidence type="ECO:0000256" key="7">
    <source>
        <dbReference type="ARBA" id="ARBA00022898"/>
    </source>
</evidence>
<dbReference type="RefSeq" id="WP_098467997.1">
    <property type="nucleotide sequence ID" value="NZ_PDJD01000001.1"/>
</dbReference>
<comment type="similarity">
    <text evidence="3">Belongs to the NMT1/THI5 family.</text>
</comment>